<evidence type="ECO:0000256" key="1">
    <source>
        <dbReference type="SAM" id="MobiDB-lite"/>
    </source>
</evidence>
<proteinExistence type="predicted"/>
<organism evidence="2 3">
    <name type="scientific">Cymbomonas tetramitiformis</name>
    <dbReference type="NCBI Taxonomy" id="36881"/>
    <lineage>
        <taxon>Eukaryota</taxon>
        <taxon>Viridiplantae</taxon>
        <taxon>Chlorophyta</taxon>
        <taxon>Pyramimonadophyceae</taxon>
        <taxon>Pyramimonadales</taxon>
        <taxon>Pyramimonadaceae</taxon>
        <taxon>Cymbomonas</taxon>
    </lineage>
</organism>
<protein>
    <submittedName>
        <fullName evidence="2">Uncharacterized protein</fullName>
    </submittedName>
</protein>
<evidence type="ECO:0000313" key="3">
    <source>
        <dbReference type="Proteomes" id="UP001190700"/>
    </source>
</evidence>
<dbReference type="Proteomes" id="UP001190700">
    <property type="component" value="Unassembled WGS sequence"/>
</dbReference>
<feature type="compositionally biased region" description="Basic and acidic residues" evidence="1">
    <location>
        <begin position="113"/>
        <end position="126"/>
    </location>
</feature>
<gene>
    <name evidence="2" type="ORF">CYMTET_36115</name>
</gene>
<evidence type="ECO:0000313" key="2">
    <source>
        <dbReference type="EMBL" id="KAK3254678.1"/>
    </source>
</evidence>
<dbReference type="AlphaFoldDB" id="A0AAE0F7H6"/>
<dbReference type="EMBL" id="LGRX02023283">
    <property type="protein sequence ID" value="KAK3254678.1"/>
    <property type="molecule type" value="Genomic_DNA"/>
</dbReference>
<feature type="non-terminal residue" evidence="2">
    <location>
        <position position="1"/>
    </location>
</feature>
<sequence length="144" mass="15949">VEAARAAAGDAVVEAHRVAESKLDAGVTREEAAAMREEVMLFRGVNIELLSLEDLEVLEKEQGNRLANVQEVRAMKLRTSIQHLRTGKDVQGRPFPMRTSSVGGAPTPATIESLKRDWQRSSETKLEGTAVSKQKQERWVGNFH</sequence>
<feature type="region of interest" description="Disordered" evidence="1">
    <location>
        <begin position="89"/>
        <end position="144"/>
    </location>
</feature>
<reference evidence="2 3" key="1">
    <citation type="journal article" date="2015" name="Genome Biol. Evol.">
        <title>Comparative Genomics of a Bacterivorous Green Alga Reveals Evolutionary Causalities and Consequences of Phago-Mixotrophic Mode of Nutrition.</title>
        <authorList>
            <person name="Burns J.A."/>
            <person name="Paasch A."/>
            <person name="Narechania A."/>
            <person name="Kim E."/>
        </authorList>
    </citation>
    <scope>NUCLEOTIDE SEQUENCE [LARGE SCALE GENOMIC DNA]</scope>
    <source>
        <strain evidence="2 3">PLY_AMNH</strain>
    </source>
</reference>
<keyword evidence="3" id="KW-1185">Reference proteome</keyword>
<comment type="caution">
    <text evidence="2">The sequence shown here is derived from an EMBL/GenBank/DDBJ whole genome shotgun (WGS) entry which is preliminary data.</text>
</comment>
<name>A0AAE0F7H6_9CHLO</name>
<accession>A0AAE0F7H6</accession>
<feature type="non-terminal residue" evidence="2">
    <location>
        <position position="144"/>
    </location>
</feature>